<dbReference type="Pfam" id="PF01965">
    <property type="entry name" value="DJ-1_PfpI"/>
    <property type="match status" value="1"/>
</dbReference>
<evidence type="ECO:0000259" key="3">
    <source>
        <dbReference type="PROSITE" id="PS01124"/>
    </source>
</evidence>
<evidence type="ECO:0000313" key="4">
    <source>
        <dbReference type="EMBL" id="CAJ0779010.1"/>
    </source>
</evidence>
<keyword evidence="1" id="KW-0805">Transcription regulation</keyword>
<keyword evidence="5" id="KW-1185">Reference proteome</keyword>
<sequence>MADFTILVLSGAYATSVAATLDILQAASTLAPRIKAARPTWRVLSADAPSVRLSNGMQVEATTLPKRPRPDGSTWIVPGLGLDHAEVIAKRLAQDDAQRAARAVAAQVAAGGQVAASCSAVFLLQAAGLLPGRCVTTSWWLAATLRQWEPACTVDADRMVCADGPVATAGAAFAQTDLMLHLLRTRFGVALADAVGRVLLIDGRHAQAPFVVPAMLANGNALIARLVARIEAALPDPPSVQTLADELAMSQRTLSRHVREATGRSTLALVQSVRLNRARMLIESSRMTIDSVAAAVGYEDATALRRLMRKVSGTNPSQYRPAA</sequence>
<evidence type="ECO:0000256" key="2">
    <source>
        <dbReference type="ARBA" id="ARBA00023163"/>
    </source>
</evidence>
<dbReference type="Gene3D" id="1.10.10.60">
    <property type="entry name" value="Homeodomain-like"/>
    <property type="match status" value="1"/>
</dbReference>
<dbReference type="PANTHER" id="PTHR43130">
    <property type="entry name" value="ARAC-FAMILY TRANSCRIPTIONAL REGULATOR"/>
    <property type="match status" value="1"/>
</dbReference>
<dbReference type="SUPFAM" id="SSF46689">
    <property type="entry name" value="Homeodomain-like"/>
    <property type="match status" value="1"/>
</dbReference>
<dbReference type="InterPro" id="IPR029062">
    <property type="entry name" value="Class_I_gatase-like"/>
</dbReference>
<protein>
    <submittedName>
        <fullName evidence="4">HTH-type transcriptional regulator CdhR</fullName>
    </submittedName>
</protein>
<organism evidence="4 5">
    <name type="scientific">Ralstonia holmesii</name>
    <dbReference type="NCBI Taxonomy" id="3058602"/>
    <lineage>
        <taxon>Bacteria</taxon>
        <taxon>Pseudomonadati</taxon>
        <taxon>Pseudomonadota</taxon>
        <taxon>Betaproteobacteria</taxon>
        <taxon>Burkholderiales</taxon>
        <taxon>Burkholderiaceae</taxon>
        <taxon>Ralstonia</taxon>
    </lineage>
</organism>
<dbReference type="RefSeq" id="WP_316683486.1">
    <property type="nucleotide sequence ID" value="NZ_CATZAT010000001.1"/>
</dbReference>
<reference evidence="4 5" key="1">
    <citation type="submission" date="2023-07" db="EMBL/GenBank/DDBJ databases">
        <authorList>
            <person name="Peeters C."/>
        </authorList>
    </citation>
    <scope>NUCLEOTIDE SEQUENCE [LARGE SCALE GENOMIC DNA]</scope>
    <source>
        <strain evidence="4 5">LMG 18096</strain>
    </source>
</reference>
<dbReference type="AlphaFoldDB" id="A0ABC8QBR2"/>
<dbReference type="Pfam" id="PF12833">
    <property type="entry name" value="HTH_18"/>
    <property type="match status" value="1"/>
</dbReference>
<dbReference type="SMART" id="SM00342">
    <property type="entry name" value="HTH_ARAC"/>
    <property type="match status" value="1"/>
</dbReference>
<dbReference type="Gene3D" id="3.40.50.880">
    <property type="match status" value="1"/>
</dbReference>
<name>A0ABC8QBR2_9RALS</name>
<accession>A0ABC8QBR2</accession>
<dbReference type="SUPFAM" id="SSF52317">
    <property type="entry name" value="Class I glutamine amidotransferase-like"/>
    <property type="match status" value="1"/>
</dbReference>
<dbReference type="Proteomes" id="UP001189663">
    <property type="component" value="Unassembled WGS sequence"/>
</dbReference>
<dbReference type="InterPro" id="IPR009057">
    <property type="entry name" value="Homeodomain-like_sf"/>
</dbReference>
<feature type="domain" description="HTH araC/xylS-type" evidence="3">
    <location>
        <begin position="224"/>
        <end position="322"/>
    </location>
</feature>
<dbReference type="PROSITE" id="PS01124">
    <property type="entry name" value="HTH_ARAC_FAMILY_2"/>
    <property type="match status" value="1"/>
</dbReference>
<dbReference type="PANTHER" id="PTHR43130:SF11">
    <property type="entry name" value="TRANSCRIPTIONAL REGULATORY PROTEIN"/>
    <property type="match status" value="1"/>
</dbReference>
<keyword evidence="2" id="KW-0804">Transcription</keyword>
<comment type="caution">
    <text evidence="4">The sequence shown here is derived from an EMBL/GenBank/DDBJ whole genome shotgun (WGS) entry which is preliminary data.</text>
</comment>
<dbReference type="InterPro" id="IPR052158">
    <property type="entry name" value="INH-QAR"/>
</dbReference>
<dbReference type="EMBL" id="CATZAT010000001">
    <property type="protein sequence ID" value="CAJ0779010.1"/>
    <property type="molecule type" value="Genomic_DNA"/>
</dbReference>
<dbReference type="InterPro" id="IPR002818">
    <property type="entry name" value="DJ-1/PfpI"/>
</dbReference>
<gene>
    <name evidence="4" type="primary">cdhR_3</name>
    <name evidence="4" type="ORF">LMG18096_00863</name>
</gene>
<dbReference type="InterPro" id="IPR018060">
    <property type="entry name" value="HTH_AraC"/>
</dbReference>
<proteinExistence type="predicted"/>
<evidence type="ECO:0000313" key="5">
    <source>
        <dbReference type="Proteomes" id="UP001189663"/>
    </source>
</evidence>
<evidence type="ECO:0000256" key="1">
    <source>
        <dbReference type="ARBA" id="ARBA00023015"/>
    </source>
</evidence>